<protein>
    <submittedName>
        <fullName evidence="2">Uncharacterized protein</fullName>
    </submittedName>
</protein>
<feature type="transmembrane region" description="Helical" evidence="1">
    <location>
        <begin position="6"/>
        <end position="31"/>
    </location>
</feature>
<accession>A0AAX6DHT6</accession>
<evidence type="ECO:0000313" key="2">
    <source>
        <dbReference type="EMBL" id="KAJ6791314.1"/>
    </source>
</evidence>
<organism evidence="2 3">
    <name type="scientific">Iris pallida</name>
    <name type="common">Sweet iris</name>
    <dbReference type="NCBI Taxonomy" id="29817"/>
    <lineage>
        <taxon>Eukaryota</taxon>
        <taxon>Viridiplantae</taxon>
        <taxon>Streptophyta</taxon>
        <taxon>Embryophyta</taxon>
        <taxon>Tracheophyta</taxon>
        <taxon>Spermatophyta</taxon>
        <taxon>Magnoliopsida</taxon>
        <taxon>Liliopsida</taxon>
        <taxon>Asparagales</taxon>
        <taxon>Iridaceae</taxon>
        <taxon>Iridoideae</taxon>
        <taxon>Irideae</taxon>
        <taxon>Iris</taxon>
    </lineage>
</organism>
<keyword evidence="1" id="KW-0472">Membrane</keyword>
<dbReference type="EMBL" id="JANAVB010044420">
    <property type="protein sequence ID" value="KAJ6791314.1"/>
    <property type="molecule type" value="Genomic_DNA"/>
</dbReference>
<name>A0AAX6DHT6_IRIPA</name>
<gene>
    <name evidence="2" type="ORF">M6B38_244170</name>
</gene>
<keyword evidence="3" id="KW-1185">Reference proteome</keyword>
<keyword evidence="1" id="KW-1133">Transmembrane helix</keyword>
<dbReference type="AlphaFoldDB" id="A0AAX6DHT6"/>
<comment type="caution">
    <text evidence="2">The sequence shown here is derived from an EMBL/GenBank/DDBJ whole genome shotgun (WGS) entry which is preliminary data.</text>
</comment>
<reference evidence="2" key="1">
    <citation type="journal article" date="2023" name="GigaByte">
        <title>Genome assembly of the bearded iris, Iris pallida Lam.</title>
        <authorList>
            <person name="Bruccoleri R.E."/>
            <person name="Oakeley E.J."/>
            <person name="Faust A.M.E."/>
            <person name="Altorfer M."/>
            <person name="Dessus-Babus S."/>
            <person name="Burckhardt D."/>
            <person name="Oertli M."/>
            <person name="Naumann U."/>
            <person name="Petersen F."/>
            <person name="Wong J."/>
        </authorList>
    </citation>
    <scope>NUCLEOTIDE SEQUENCE</scope>
    <source>
        <strain evidence="2">GSM-AAB239-AS_SAM_17_03QT</strain>
    </source>
</reference>
<dbReference type="Proteomes" id="UP001140949">
    <property type="component" value="Unassembled WGS sequence"/>
</dbReference>
<proteinExistence type="predicted"/>
<reference evidence="2" key="2">
    <citation type="submission" date="2023-04" db="EMBL/GenBank/DDBJ databases">
        <authorList>
            <person name="Bruccoleri R.E."/>
            <person name="Oakeley E.J."/>
            <person name="Faust A.-M."/>
            <person name="Dessus-Babus S."/>
            <person name="Altorfer M."/>
            <person name="Burckhardt D."/>
            <person name="Oertli M."/>
            <person name="Naumann U."/>
            <person name="Petersen F."/>
            <person name="Wong J."/>
        </authorList>
    </citation>
    <scope>NUCLEOTIDE SEQUENCE</scope>
    <source>
        <strain evidence="2">GSM-AAB239-AS_SAM_17_03QT</strain>
        <tissue evidence="2">Leaf</tissue>
    </source>
</reference>
<evidence type="ECO:0000256" key="1">
    <source>
        <dbReference type="SAM" id="Phobius"/>
    </source>
</evidence>
<sequence>MEHVIVLDIAVFILFIFWRLYFGYSLLYIYFT</sequence>
<evidence type="ECO:0000313" key="3">
    <source>
        <dbReference type="Proteomes" id="UP001140949"/>
    </source>
</evidence>
<keyword evidence="1" id="KW-0812">Transmembrane</keyword>